<keyword evidence="6 12" id="KW-0408">Iron</keyword>
<evidence type="ECO:0000256" key="6">
    <source>
        <dbReference type="ARBA" id="ARBA00023004"/>
    </source>
</evidence>
<dbReference type="PROSITE" id="PS50905">
    <property type="entry name" value="FERRITIN_LIKE"/>
    <property type="match status" value="1"/>
</dbReference>
<dbReference type="InterPro" id="IPR008331">
    <property type="entry name" value="Ferritin_DPS_dom"/>
</dbReference>
<dbReference type="GO" id="GO:0008199">
    <property type="term" value="F:ferric iron binding"/>
    <property type="evidence" value="ECO:0007669"/>
    <property type="project" value="InterPro"/>
</dbReference>
<dbReference type="Gene3D" id="1.20.1260.10">
    <property type="match status" value="1"/>
</dbReference>
<evidence type="ECO:0000256" key="11">
    <source>
        <dbReference type="ARBA" id="ARBA00047045"/>
    </source>
</evidence>
<dbReference type="RefSeq" id="XP_030617513.1">
    <property type="nucleotide sequence ID" value="XM_030761653.1"/>
</dbReference>
<sequence>MGPASMAYWLKRFCDLSLASTVFERNRPRVALPPASDHPPTFGVSHSAILGHRDQPTPFLSRTPYYRSTMSSQIRQNYSTEVEATVNRLVNMHLWASYTYLSLGFYFDRDDVALEGVGHFFRELAEEKHESAEHLLKMQNQRGGRAHFQDLQKPSQDEWGKTQDAMEAAINMDKNLNQALLDLHALACARADPHLCDFLESHFLDEEVKLIKKMGDHLTNLHRLLVPRLGWASISSKGSPSSMTRSLRSPVAFEEPLWCQAFCLKPRSVAKASAATVMYRGGENAMGAMAQDAGNNLKTIKIPTKSWFAFDYYHGPTILNNVSDKIFFPRASHFHHLPLSDMAL</sequence>
<dbReference type="GO" id="GO:0044754">
    <property type="term" value="C:autolysosome"/>
    <property type="evidence" value="ECO:0007669"/>
    <property type="project" value="UniProtKB-SubCell"/>
</dbReference>
<reference evidence="15" key="1">
    <citation type="submission" date="2025-08" db="UniProtKB">
        <authorList>
            <consortium name="RefSeq"/>
        </authorList>
    </citation>
    <scope>IDENTIFICATION</scope>
    <source>
        <tissue evidence="15">Blood</tissue>
    </source>
</reference>
<evidence type="ECO:0000256" key="12">
    <source>
        <dbReference type="RuleBase" id="RU361145"/>
    </source>
</evidence>
<dbReference type="GO" id="GO:0031410">
    <property type="term" value="C:cytoplasmic vesicle"/>
    <property type="evidence" value="ECO:0007669"/>
    <property type="project" value="UniProtKB-KW"/>
</dbReference>
<evidence type="ECO:0000256" key="2">
    <source>
        <dbReference type="ARBA" id="ARBA00007513"/>
    </source>
</evidence>
<comment type="subunit">
    <text evidence="11">Oligomer of 24 subunits. There are two types of subunits: L (light) chain and H (heavy) chain. The major chain can be light or heavy, depending on the species and tissue type. The functional molecule forms a roughly spherical shell with a diameter of 12 nm and contains a central cavity into which the insoluble mineral iron core is deposited. Interacts with NCOA4.</text>
</comment>
<accession>A0A7F8KBG7</accession>
<dbReference type="Proteomes" id="UP000248483">
    <property type="component" value="Unplaced"/>
</dbReference>
<dbReference type="KEGG" id="dle:111177682"/>
<dbReference type="InterPro" id="IPR009040">
    <property type="entry name" value="Ferritin-like_diiron"/>
</dbReference>
<keyword evidence="5 12" id="KW-0479">Metal-binding</keyword>
<keyword evidence="14" id="KW-1185">Reference proteome</keyword>
<dbReference type="FunFam" id="1.20.1260.10:FF:000009">
    <property type="entry name" value="Ferritin light chain"/>
    <property type="match status" value="1"/>
</dbReference>
<feature type="domain" description="Ferritin-like diiron" evidence="13">
    <location>
        <begin position="76"/>
        <end position="225"/>
    </location>
</feature>
<comment type="subcellular location">
    <subcellularLocation>
        <location evidence="9">Autolysosome</location>
    </subcellularLocation>
    <subcellularLocation>
        <location evidence="1">Cytoplasm</location>
    </subcellularLocation>
</comment>
<keyword evidence="4" id="KW-0963">Cytoplasm</keyword>
<gene>
    <name evidence="15" type="primary">LOC111177682</name>
</gene>
<evidence type="ECO:0000256" key="7">
    <source>
        <dbReference type="ARBA" id="ARBA00023228"/>
    </source>
</evidence>
<dbReference type="CDD" id="cd00904">
    <property type="entry name" value="Ferritin"/>
    <property type="match status" value="1"/>
</dbReference>
<keyword evidence="8" id="KW-0968">Cytoplasmic vesicle</keyword>
<comment type="similarity">
    <text evidence="2 12">Belongs to the ferritin family.</text>
</comment>
<evidence type="ECO:0000256" key="8">
    <source>
        <dbReference type="ARBA" id="ARBA00023329"/>
    </source>
</evidence>
<dbReference type="GO" id="GO:0008198">
    <property type="term" value="F:ferrous iron binding"/>
    <property type="evidence" value="ECO:0007669"/>
    <property type="project" value="TreeGrafter"/>
</dbReference>
<dbReference type="GO" id="GO:0006826">
    <property type="term" value="P:iron ion transport"/>
    <property type="evidence" value="ECO:0007669"/>
    <property type="project" value="InterPro"/>
</dbReference>
<evidence type="ECO:0000256" key="1">
    <source>
        <dbReference type="ARBA" id="ARBA00004496"/>
    </source>
</evidence>
<dbReference type="PANTHER" id="PTHR11431">
    <property type="entry name" value="FERRITIN"/>
    <property type="match status" value="1"/>
</dbReference>
<dbReference type="SUPFAM" id="SSF47240">
    <property type="entry name" value="Ferritin-like"/>
    <property type="match status" value="1"/>
</dbReference>
<dbReference type="GeneID" id="111177682"/>
<dbReference type="GO" id="GO:0006879">
    <property type="term" value="P:intracellular iron ion homeostasis"/>
    <property type="evidence" value="ECO:0007669"/>
    <property type="project" value="UniProtKB-KW"/>
</dbReference>
<evidence type="ECO:0000256" key="9">
    <source>
        <dbReference type="ARBA" id="ARBA00044942"/>
    </source>
</evidence>
<dbReference type="InterPro" id="IPR001519">
    <property type="entry name" value="Ferritin"/>
</dbReference>
<dbReference type="InterPro" id="IPR009078">
    <property type="entry name" value="Ferritin-like_SF"/>
</dbReference>
<keyword evidence="3 12" id="KW-0409">Iron storage</keyword>
<name>A0A7F8KBG7_DELLE</name>
<dbReference type="PANTHER" id="PTHR11431:SF47">
    <property type="entry name" value="FERRITIN LIGHT CHAIN"/>
    <property type="match status" value="1"/>
</dbReference>
<dbReference type="InterPro" id="IPR012347">
    <property type="entry name" value="Ferritin-like"/>
</dbReference>
<dbReference type="AlphaFoldDB" id="A0A7F8KBG7"/>
<organism evidence="14 15">
    <name type="scientific">Delphinapterus leucas</name>
    <name type="common">Beluga whale</name>
    <dbReference type="NCBI Taxonomy" id="9749"/>
    <lineage>
        <taxon>Eukaryota</taxon>
        <taxon>Metazoa</taxon>
        <taxon>Chordata</taxon>
        <taxon>Craniata</taxon>
        <taxon>Vertebrata</taxon>
        <taxon>Euteleostomi</taxon>
        <taxon>Mammalia</taxon>
        <taxon>Eutheria</taxon>
        <taxon>Laurasiatheria</taxon>
        <taxon>Artiodactyla</taxon>
        <taxon>Whippomorpha</taxon>
        <taxon>Cetacea</taxon>
        <taxon>Odontoceti</taxon>
        <taxon>Monodontidae</taxon>
        <taxon>Delphinapterus</taxon>
    </lineage>
</organism>
<protein>
    <recommendedName>
        <fullName evidence="12">Ferritin</fullName>
    </recommendedName>
</protein>
<dbReference type="InParanoid" id="A0A7F8KBG7"/>
<dbReference type="PROSITE" id="PS00204">
    <property type="entry name" value="FERRITIN_2"/>
    <property type="match status" value="1"/>
</dbReference>
<dbReference type="Pfam" id="PF00210">
    <property type="entry name" value="Ferritin"/>
    <property type="match status" value="1"/>
</dbReference>
<evidence type="ECO:0000256" key="4">
    <source>
        <dbReference type="ARBA" id="ARBA00022490"/>
    </source>
</evidence>
<evidence type="ECO:0000313" key="15">
    <source>
        <dbReference type="RefSeq" id="XP_030617513.1"/>
    </source>
</evidence>
<evidence type="ECO:0000256" key="3">
    <source>
        <dbReference type="ARBA" id="ARBA00022434"/>
    </source>
</evidence>
<comment type="function">
    <text evidence="10">Stores iron in a soluble, non-toxic, readily available form. Important for iron homeostasis. Iron is taken up in the ferrous form and deposited as ferric hydroxides after oxidation. Also plays a role in delivery of iron to cells. Mediates iron uptake in capsule cells of the developing kidney. Delivery to lysosomes by the cargo receptor NCOA4 for autophagic degradation and release or iron.</text>
</comment>
<evidence type="ECO:0000256" key="10">
    <source>
        <dbReference type="ARBA" id="ARBA00045578"/>
    </source>
</evidence>
<evidence type="ECO:0000259" key="13">
    <source>
        <dbReference type="PROSITE" id="PS50905"/>
    </source>
</evidence>
<evidence type="ECO:0000256" key="5">
    <source>
        <dbReference type="ARBA" id="ARBA00022723"/>
    </source>
</evidence>
<evidence type="ECO:0000313" key="14">
    <source>
        <dbReference type="Proteomes" id="UP000248483"/>
    </source>
</evidence>
<proteinExistence type="inferred from homology"/>
<dbReference type="InterPro" id="IPR014034">
    <property type="entry name" value="Ferritin_CS"/>
</dbReference>
<keyword evidence="7" id="KW-0458">Lysosome</keyword>